<dbReference type="AlphaFoldDB" id="A0A4T2BKI3"/>
<sequence>MDAQQIGGLLVAAGAGRRMGQPKALIRGEPGRAGTGALSGIENGDRDDETWVVRGVRVLLAAGCSPVVVVTGASGDAVERVVRDAFAGDERVVVRCAELWADGMSASLREGLSAFVEGHGSMTGVIVRGVVVTLVDLPDLGSDAVARVAARAVSLSGGNPGQVEAQLVRAVYGGRPGHPVFIGRAHWSSIAEQVRGDTGANAYLRANGVVSVECGDLGSGEDVDSRPASPER</sequence>
<dbReference type="Gene3D" id="3.90.550.10">
    <property type="entry name" value="Spore Coat Polysaccharide Biosynthesis Protein SpsA, Chain A"/>
    <property type="match status" value="1"/>
</dbReference>
<dbReference type="RefSeq" id="WP_136643387.1">
    <property type="nucleotide sequence ID" value="NZ_QYRT01000045.1"/>
</dbReference>
<evidence type="ECO:0000313" key="3">
    <source>
        <dbReference type="Proteomes" id="UP000306192"/>
    </source>
</evidence>
<dbReference type="PANTHER" id="PTHR43777:SF1">
    <property type="entry name" value="MOLYBDENUM COFACTOR CYTIDYLYLTRANSFERASE"/>
    <property type="match status" value="1"/>
</dbReference>
<keyword evidence="3" id="KW-1185">Reference proteome</keyword>
<dbReference type="SUPFAM" id="SSF53448">
    <property type="entry name" value="Nucleotide-diphospho-sugar transferases"/>
    <property type="match status" value="1"/>
</dbReference>
<dbReference type="Proteomes" id="UP000306192">
    <property type="component" value="Unassembled WGS sequence"/>
</dbReference>
<reference evidence="2 3" key="1">
    <citation type="journal article" date="2019" name="Microorganisms">
        <title>Systematic Affiliation and Genome Analysis of Subtercola vilae DB165(T) with Particular Emphasis on Cold Adaptation of an Isolate from a High-Altitude Cold Volcano Lake.</title>
        <authorList>
            <person name="Villalobos A.S."/>
            <person name="Wiese J."/>
            <person name="Imhoff J.F."/>
            <person name="Dorador C."/>
            <person name="Keller A."/>
            <person name="Hentschel U."/>
        </authorList>
    </citation>
    <scope>NUCLEOTIDE SEQUENCE [LARGE SCALE GENOMIC DNA]</scope>
    <source>
        <strain evidence="2 3">DB165</strain>
    </source>
</reference>
<feature type="domain" description="MobA-like NTP transferase" evidence="1">
    <location>
        <begin position="8"/>
        <end position="206"/>
    </location>
</feature>
<dbReference type="InterPro" id="IPR029044">
    <property type="entry name" value="Nucleotide-diphossugar_trans"/>
</dbReference>
<protein>
    <submittedName>
        <fullName evidence="2">Nucleotidyltransferase family protein</fullName>
    </submittedName>
</protein>
<organism evidence="2 3">
    <name type="scientific">Subtercola vilae</name>
    <dbReference type="NCBI Taxonomy" id="2056433"/>
    <lineage>
        <taxon>Bacteria</taxon>
        <taxon>Bacillati</taxon>
        <taxon>Actinomycetota</taxon>
        <taxon>Actinomycetes</taxon>
        <taxon>Micrococcales</taxon>
        <taxon>Microbacteriaceae</taxon>
        <taxon>Subtercola</taxon>
    </lineage>
</organism>
<evidence type="ECO:0000259" key="1">
    <source>
        <dbReference type="Pfam" id="PF12804"/>
    </source>
</evidence>
<gene>
    <name evidence="2" type="ORF">D4765_16380</name>
</gene>
<accession>A0A4T2BKI3</accession>
<proteinExistence type="predicted"/>
<dbReference type="PANTHER" id="PTHR43777">
    <property type="entry name" value="MOLYBDENUM COFACTOR CYTIDYLYLTRANSFERASE"/>
    <property type="match status" value="1"/>
</dbReference>
<keyword evidence="2" id="KW-0808">Transferase</keyword>
<name>A0A4T2BKI3_9MICO</name>
<dbReference type="GO" id="GO:0016779">
    <property type="term" value="F:nucleotidyltransferase activity"/>
    <property type="evidence" value="ECO:0007669"/>
    <property type="project" value="UniProtKB-ARBA"/>
</dbReference>
<dbReference type="OrthoDB" id="4427994at2"/>
<dbReference type="EMBL" id="QYRT01000045">
    <property type="protein sequence ID" value="TIH31490.1"/>
    <property type="molecule type" value="Genomic_DNA"/>
</dbReference>
<dbReference type="Pfam" id="PF12804">
    <property type="entry name" value="NTP_transf_3"/>
    <property type="match status" value="1"/>
</dbReference>
<dbReference type="InterPro" id="IPR025877">
    <property type="entry name" value="MobA-like_NTP_Trfase"/>
</dbReference>
<evidence type="ECO:0000313" key="2">
    <source>
        <dbReference type="EMBL" id="TIH31490.1"/>
    </source>
</evidence>
<comment type="caution">
    <text evidence="2">The sequence shown here is derived from an EMBL/GenBank/DDBJ whole genome shotgun (WGS) entry which is preliminary data.</text>
</comment>